<name>A0ABW2PPJ4_9BACL</name>
<sequence>MCTVASKEQKQNRSFAEKLLRIRGKDYEEWLDEQHQQVIQDNQELILEALEAKLSFKSPAHRD</sequence>
<dbReference type="RefSeq" id="WP_214791247.1">
    <property type="nucleotide sequence ID" value="NZ_JANIEL010000082.1"/>
</dbReference>
<proteinExistence type="predicted"/>
<evidence type="ECO:0000313" key="1">
    <source>
        <dbReference type="EMBL" id="MFC7391378.1"/>
    </source>
</evidence>
<keyword evidence="2" id="KW-1185">Reference proteome</keyword>
<dbReference type="EMBL" id="JBHTCE010000007">
    <property type="protein sequence ID" value="MFC7391378.1"/>
    <property type="molecule type" value="Genomic_DNA"/>
</dbReference>
<organism evidence="1 2">
    <name type="scientific">Exiguobacterium aestuarii</name>
    <dbReference type="NCBI Taxonomy" id="273527"/>
    <lineage>
        <taxon>Bacteria</taxon>
        <taxon>Bacillati</taxon>
        <taxon>Bacillota</taxon>
        <taxon>Bacilli</taxon>
        <taxon>Bacillales</taxon>
        <taxon>Bacillales Family XII. Incertae Sedis</taxon>
        <taxon>Exiguobacterium</taxon>
    </lineage>
</organism>
<protein>
    <submittedName>
        <fullName evidence="1">Uncharacterized protein</fullName>
    </submittedName>
</protein>
<evidence type="ECO:0000313" key="2">
    <source>
        <dbReference type="Proteomes" id="UP001596439"/>
    </source>
</evidence>
<accession>A0ABW2PPJ4</accession>
<comment type="caution">
    <text evidence="1">The sequence shown here is derived from an EMBL/GenBank/DDBJ whole genome shotgun (WGS) entry which is preliminary data.</text>
</comment>
<dbReference type="Proteomes" id="UP001596439">
    <property type="component" value="Unassembled WGS sequence"/>
</dbReference>
<gene>
    <name evidence="1" type="ORF">ACFQO8_14675</name>
</gene>
<reference evidence="2" key="1">
    <citation type="journal article" date="2019" name="Int. J. Syst. Evol. Microbiol.">
        <title>The Global Catalogue of Microorganisms (GCM) 10K type strain sequencing project: providing services to taxonomists for standard genome sequencing and annotation.</title>
        <authorList>
            <consortium name="The Broad Institute Genomics Platform"/>
            <consortium name="The Broad Institute Genome Sequencing Center for Infectious Disease"/>
            <person name="Wu L."/>
            <person name="Ma J."/>
        </authorList>
    </citation>
    <scope>NUCLEOTIDE SEQUENCE [LARGE SCALE GENOMIC DNA]</scope>
    <source>
        <strain evidence="2">CCUG 55590</strain>
    </source>
</reference>